<proteinExistence type="predicted"/>
<feature type="domain" description="Helix-turn-helix conjugative transposon-like" evidence="1">
    <location>
        <begin position="5"/>
        <end position="59"/>
    </location>
</feature>
<dbReference type="SUPFAM" id="SSF88946">
    <property type="entry name" value="Sigma2 domain of RNA polymerase sigma factors"/>
    <property type="match status" value="1"/>
</dbReference>
<evidence type="ECO:0000259" key="1">
    <source>
        <dbReference type="Pfam" id="PF12645"/>
    </source>
</evidence>
<organism evidence="2 3">
    <name type="scientific">Eisenbergiella tayi</name>
    <dbReference type="NCBI Taxonomy" id="1432052"/>
    <lineage>
        <taxon>Bacteria</taxon>
        <taxon>Bacillati</taxon>
        <taxon>Bacillota</taxon>
        <taxon>Clostridia</taxon>
        <taxon>Lachnospirales</taxon>
        <taxon>Lachnospiraceae</taxon>
        <taxon>Eisenbergiella</taxon>
    </lineage>
</organism>
<dbReference type="RefSeq" id="WP_069156285.1">
    <property type="nucleotide sequence ID" value="NZ_DAWDRA010000273.1"/>
</dbReference>
<dbReference type="InterPro" id="IPR013325">
    <property type="entry name" value="RNA_pol_sigma_r2"/>
</dbReference>
<reference evidence="2 3" key="1">
    <citation type="submission" date="2016-07" db="EMBL/GenBank/DDBJ databases">
        <title>Characterization of isolates of Eisenbergiella tayi derived from blood cultures, using whole genome sequencing.</title>
        <authorList>
            <person name="Burdz T."/>
            <person name="Wiebe D."/>
            <person name="Huynh C."/>
            <person name="Bernard K."/>
        </authorList>
    </citation>
    <scope>NUCLEOTIDE SEQUENCE [LARGE SCALE GENOMIC DNA]</scope>
    <source>
        <strain evidence="2 3">NML 120489</strain>
    </source>
</reference>
<dbReference type="GO" id="GO:0003700">
    <property type="term" value="F:DNA-binding transcription factor activity"/>
    <property type="evidence" value="ECO:0007669"/>
    <property type="project" value="InterPro"/>
</dbReference>
<dbReference type="EMBL" id="MCGI01000001">
    <property type="protein sequence ID" value="ODM13799.1"/>
    <property type="molecule type" value="Genomic_DNA"/>
</dbReference>
<dbReference type="AlphaFoldDB" id="A0A1E3AYS4"/>
<comment type="caution">
    <text evidence="2">The sequence shown here is derived from an EMBL/GenBank/DDBJ whole genome shotgun (WGS) entry which is preliminary data.</text>
</comment>
<protein>
    <submittedName>
        <fullName evidence="2">Helix-turn-helix domain protein</fullName>
    </submittedName>
</protein>
<dbReference type="GO" id="GO:0006352">
    <property type="term" value="P:DNA-templated transcription initiation"/>
    <property type="evidence" value="ECO:0007669"/>
    <property type="project" value="InterPro"/>
</dbReference>
<dbReference type="InterPro" id="IPR024760">
    <property type="entry name" value="HTH_dom_conjug_TS-like"/>
</dbReference>
<evidence type="ECO:0000313" key="3">
    <source>
        <dbReference type="Proteomes" id="UP000095003"/>
    </source>
</evidence>
<dbReference type="Pfam" id="PF12645">
    <property type="entry name" value="HTH_16"/>
    <property type="match status" value="1"/>
</dbReference>
<gene>
    <name evidence="2" type="ORF">BEH84_01518</name>
</gene>
<evidence type="ECO:0000313" key="2">
    <source>
        <dbReference type="EMBL" id="ODM13799.1"/>
    </source>
</evidence>
<accession>A0A1E3AYS4</accession>
<name>A0A1E3AYS4_9FIRM</name>
<sequence>MNFESLLEDAQKGNLKAQEEIIRMYKPLLVKNSMEHNVFDEDLFQELSITLLNCIMKFRI</sequence>
<dbReference type="Proteomes" id="UP000095003">
    <property type="component" value="Unassembled WGS sequence"/>
</dbReference>